<evidence type="ECO:0000313" key="3">
    <source>
        <dbReference type="Proteomes" id="UP000284763"/>
    </source>
</evidence>
<proteinExistence type="predicted"/>
<reference evidence="2 3" key="1">
    <citation type="submission" date="2018-08" db="EMBL/GenBank/DDBJ databases">
        <title>The metabolism and importance of syntrophic acetate oxidation coupled to methane or sulfide production in haloalkaline environments.</title>
        <authorList>
            <person name="Timmers P.H.A."/>
            <person name="Vavourakis C.D."/>
            <person name="Sorokin D.Y."/>
            <person name="Sinninghe Damste J.S."/>
            <person name="Muyzer G."/>
            <person name="Stams A.J.M."/>
            <person name="Plugge C.M."/>
        </authorList>
    </citation>
    <scope>NUCLEOTIDE SEQUENCE [LARGE SCALE GENOMIC DNA]</scope>
    <source>
        <strain evidence="2">MSAO_Arc3</strain>
    </source>
</reference>
<dbReference type="GO" id="GO:0004386">
    <property type="term" value="F:helicase activity"/>
    <property type="evidence" value="ECO:0007669"/>
    <property type="project" value="UniProtKB-KW"/>
</dbReference>
<dbReference type="AlphaFoldDB" id="A0A424Z4I2"/>
<keyword evidence="1" id="KW-0175">Coiled coil</keyword>
<feature type="coiled-coil region" evidence="1">
    <location>
        <begin position="57"/>
        <end position="114"/>
    </location>
</feature>
<gene>
    <name evidence="2" type="ORF">D5R95_00410</name>
</gene>
<sequence length="132" mass="15316">LGIIECADIIGTRLETIDINVIVDKTRDYLANILEERREKAAEENLYTINSRIEALKRASESRINTIEQTLERYIQKKREQGQEPSETYLRLTKARVENDKAKTEATINKLRNQTALSMDYNLEAIVYLKVN</sequence>
<organism evidence="2 3">
    <name type="scientific">Methanosalsum natronophilum</name>
    <dbReference type="NCBI Taxonomy" id="768733"/>
    <lineage>
        <taxon>Archaea</taxon>
        <taxon>Methanobacteriati</taxon>
        <taxon>Methanobacteriota</taxon>
        <taxon>Stenosarchaea group</taxon>
        <taxon>Methanomicrobia</taxon>
        <taxon>Methanosarcinales</taxon>
        <taxon>Methanosarcinaceae</taxon>
        <taxon>Methanosalsum</taxon>
    </lineage>
</organism>
<evidence type="ECO:0000313" key="2">
    <source>
        <dbReference type="EMBL" id="RQD92462.1"/>
    </source>
</evidence>
<keyword evidence="2" id="KW-0378">Hydrolase</keyword>
<feature type="non-terminal residue" evidence="2">
    <location>
        <position position="1"/>
    </location>
</feature>
<accession>A0A424Z4I2</accession>
<name>A0A424Z4I2_9EURY</name>
<protein>
    <submittedName>
        <fullName evidence="2">DNA/RNA helicase, superfamily II</fullName>
    </submittedName>
</protein>
<evidence type="ECO:0000256" key="1">
    <source>
        <dbReference type="SAM" id="Coils"/>
    </source>
</evidence>
<dbReference type="Proteomes" id="UP000284763">
    <property type="component" value="Unassembled WGS sequence"/>
</dbReference>
<keyword evidence="2" id="KW-0067">ATP-binding</keyword>
<comment type="caution">
    <text evidence="2">The sequence shown here is derived from an EMBL/GenBank/DDBJ whole genome shotgun (WGS) entry which is preliminary data.</text>
</comment>
<keyword evidence="2" id="KW-0547">Nucleotide-binding</keyword>
<keyword evidence="2" id="KW-0347">Helicase</keyword>
<dbReference type="EMBL" id="QZAB01000034">
    <property type="protein sequence ID" value="RQD92462.1"/>
    <property type="molecule type" value="Genomic_DNA"/>
</dbReference>